<dbReference type="AlphaFoldDB" id="A0A382NP53"/>
<protein>
    <submittedName>
        <fullName evidence="2">Uncharacterized protein</fullName>
    </submittedName>
</protein>
<keyword evidence="1" id="KW-0812">Transmembrane</keyword>
<accession>A0A382NP53</accession>
<evidence type="ECO:0000313" key="2">
    <source>
        <dbReference type="EMBL" id="SVC62117.1"/>
    </source>
</evidence>
<name>A0A382NP53_9ZZZZ</name>
<keyword evidence="1" id="KW-1133">Transmembrane helix</keyword>
<reference evidence="2" key="1">
    <citation type="submission" date="2018-05" db="EMBL/GenBank/DDBJ databases">
        <authorList>
            <person name="Lanie J.A."/>
            <person name="Ng W.-L."/>
            <person name="Kazmierczak K.M."/>
            <person name="Andrzejewski T.M."/>
            <person name="Davidsen T.M."/>
            <person name="Wayne K.J."/>
            <person name="Tettelin H."/>
            <person name="Glass J.I."/>
            <person name="Rusch D."/>
            <person name="Podicherti R."/>
            <person name="Tsui H.-C.T."/>
            <person name="Winkler M.E."/>
        </authorList>
    </citation>
    <scope>NUCLEOTIDE SEQUENCE</scope>
</reference>
<dbReference type="EMBL" id="UINC01101366">
    <property type="protein sequence ID" value="SVC62117.1"/>
    <property type="molecule type" value="Genomic_DNA"/>
</dbReference>
<organism evidence="2">
    <name type="scientific">marine metagenome</name>
    <dbReference type="NCBI Taxonomy" id="408172"/>
    <lineage>
        <taxon>unclassified sequences</taxon>
        <taxon>metagenomes</taxon>
        <taxon>ecological metagenomes</taxon>
    </lineage>
</organism>
<feature type="transmembrane region" description="Helical" evidence="1">
    <location>
        <begin position="30"/>
        <end position="48"/>
    </location>
</feature>
<gene>
    <name evidence="2" type="ORF">METZ01_LOCUS314971</name>
</gene>
<feature type="transmembrane region" description="Helical" evidence="1">
    <location>
        <begin position="7"/>
        <end position="24"/>
    </location>
</feature>
<proteinExistence type="predicted"/>
<evidence type="ECO:0000256" key="1">
    <source>
        <dbReference type="SAM" id="Phobius"/>
    </source>
</evidence>
<keyword evidence="1" id="KW-0472">Membrane</keyword>
<sequence length="53" mass="6063">MEILAQVLGGILIVAYIAFLYANESYIWEISFLLIWISLGTLIAAYKIKKRKT</sequence>